<evidence type="ECO:0000313" key="3">
    <source>
        <dbReference type="EMBL" id="ALU31879.1"/>
    </source>
</evidence>
<dbReference type="Proteomes" id="UP000060043">
    <property type="component" value="Chromosome"/>
</dbReference>
<evidence type="ECO:0000313" key="4">
    <source>
        <dbReference type="Proteomes" id="UP000060043"/>
    </source>
</evidence>
<organism evidence="3 4">
    <name type="scientific">Sulfolobus acidocaldarius</name>
    <dbReference type="NCBI Taxonomy" id="2285"/>
    <lineage>
        <taxon>Archaea</taxon>
        <taxon>Thermoproteota</taxon>
        <taxon>Thermoprotei</taxon>
        <taxon>Sulfolobales</taxon>
        <taxon>Sulfolobaceae</taxon>
        <taxon>Sulfolobus</taxon>
    </lineage>
</organism>
<evidence type="ECO:0000313" key="5">
    <source>
        <dbReference type="Proteomes" id="UP000065473"/>
    </source>
</evidence>
<protein>
    <submittedName>
        <fullName evidence="3">Uncharacterized protein</fullName>
    </submittedName>
</protein>
<keyword evidence="1" id="KW-0175">Coiled coil</keyword>
<evidence type="ECO:0000256" key="1">
    <source>
        <dbReference type="SAM" id="Coils"/>
    </source>
</evidence>
<name>A0A0U3HB95_9CREN</name>
<dbReference type="RefSeq" id="WP_011277404.1">
    <property type="nucleotide sequence ID" value="NZ_BHWZ01000001.1"/>
</dbReference>
<dbReference type="AlphaFoldDB" id="A0A0U3HB95"/>
<proteinExistence type="predicted"/>
<evidence type="ECO:0000313" key="2">
    <source>
        <dbReference type="EMBL" id="ALU29154.1"/>
    </source>
</evidence>
<dbReference type="EMBL" id="CP013695">
    <property type="protein sequence ID" value="ALU31879.1"/>
    <property type="molecule type" value="Genomic_DNA"/>
</dbReference>
<dbReference type="Proteomes" id="UP000065473">
    <property type="component" value="Chromosome"/>
</dbReference>
<dbReference type="EMBL" id="CP013694">
    <property type="protein sequence ID" value="ALU29154.1"/>
    <property type="molecule type" value="Genomic_DNA"/>
</dbReference>
<sequence>MSNEECSEKVDIPNCEEFKEYLKIWRCCFRRDDKAYFRALDAVEKIRNENDEVNSKTAAQELIKFLQSWHVLSASDISESEDKLASEIRYIKFDLLKDLSNKRLCEDENLEKYEDIIKKAYRRLDNIEGVGPTATSKILHILFPNFFVMWDRCIAEHYIRKSYSRVNEGDYFCFLKKMCQLIREIKNAKISRIL</sequence>
<accession>A0A0U3HB95</accession>
<dbReference type="OrthoDB" id="387431at2157"/>
<feature type="coiled-coil region" evidence="1">
    <location>
        <begin position="96"/>
        <end position="130"/>
    </location>
</feature>
<gene>
    <name evidence="2" type="ORF">ATY89_03845</name>
    <name evidence="3" type="ORF">ATZ20_06870</name>
</gene>
<dbReference type="GeneID" id="14551023"/>
<reference evidence="4 5" key="1">
    <citation type="submission" date="2015-12" db="EMBL/GenBank/DDBJ databases">
        <title>A stable core within a dynamic pangenome in Sulfolobus acidocaldarius.</title>
        <authorList>
            <person name="Anderson R."/>
            <person name="Kouris A."/>
            <person name="Seward C."/>
            <person name="Campbell K."/>
            <person name="Whitaker R."/>
        </authorList>
    </citation>
    <scope>NUCLEOTIDE SEQUENCE [LARGE SCALE GENOMIC DNA]</scope>
    <source>
        <strain evidence="2 5">GG12-C01-09</strain>
        <strain evidence="3 4">NG05B_CO5_07</strain>
    </source>
</reference>